<proteinExistence type="predicted"/>
<comment type="caution">
    <text evidence="1">The sequence shown here is derived from an EMBL/GenBank/DDBJ whole genome shotgun (WGS) entry which is preliminary data.</text>
</comment>
<reference evidence="2" key="1">
    <citation type="journal article" date="2024" name="Front. Bioeng. Biotechnol.">
        <title>Genome-scale model development and genomic sequencing of the oleaginous clade Lipomyces.</title>
        <authorList>
            <person name="Czajka J.J."/>
            <person name="Han Y."/>
            <person name="Kim J."/>
            <person name="Mondo S.J."/>
            <person name="Hofstad B.A."/>
            <person name="Robles A."/>
            <person name="Haridas S."/>
            <person name="Riley R."/>
            <person name="LaButti K."/>
            <person name="Pangilinan J."/>
            <person name="Andreopoulos W."/>
            <person name="Lipzen A."/>
            <person name="Yan J."/>
            <person name="Wang M."/>
            <person name="Ng V."/>
            <person name="Grigoriev I.V."/>
            <person name="Spatafora J.W."/>
            <person name="Magnuson J.K."/>
            <person name="Baker S.E."/>
            <person name="Pomraning K.R."/>
        </authorList>
    </citation>
    <scope>NUCLEOTIDE SEQUENCE [LARGE SCALE GENOMIC DNA]</scope>
    <source>
        <strain evidence="2">CBS 7786</strain>
    </source>
</reference>
<dbReference type="EMBL" id="MU971696">
    <property type="protein sequence ID" value="KAK9233691.1"/>
    <property type="molecule type" value="Genomic_DNA"/>
</dbReference>
<evidence type="ECO:0000313" key="1">
    <source>
        <dbReference type="EMBL" id="KAK9233691.1"/>
    </source>
</evidence>
<gene>
    <name evidence="1" type="ORF">V1525DRAFT_351435</name>
</gene>
<evidence type="ECO:0000313" key="2">
    <source>
        <dbReference type="Proteomes" id="UP001433508"/>
    </source>
</evidence>
<accession>A0ACC3SQP3</accession>
<organism evidence="1 2">
    <name type="scientific">Lipomyces kononenkoae</name>
    <name type="common">Yeast</name>
    <dbReference type="NCBI Taxonomy" id="34357"/>
    <lineage>
        <taxon>Eukaryota</taxon>
        <taxon>Fungi</taxon>
        <taxon>Dikarya</taxon>
        <taxon>Ascomycota</taxon>
        <taxon>Saccharomycotina</taxon>
        <taxon>Lipomycetes</taxon>
        <taxon>Lipomycetales</taxon>
        <taxon>Lipomycetaceae</taxon>
        <taxon>Lipomyces</taxon>
    </lineage>
</organism>
<sequence>LGIPEQLDDVVGHEIPVASRDRNQFGNKFGAYRMISDLGDMKELDTWFLKSRTHGFQGLRKHTTAYLETCWINIKAGFQPILAKIMQYDDNKRFFRAVQQKETISDYGEIWAQVLWLGCISMKDPAPAIAKDVVLTLEQSRYATELLFHIEDTLEMSDDERSRILIAVIASFSAEILRQQFDVVNHVDDSGVSSVSQFLIPRAINLLSLKPNGTFLRYGQITHNVAAITYCLRCTFVHNVASRLDPLTRSNEIVDTEISQSLNPTGSTAFSYCVQVHGACRTYGFKHILPTITWGNGEHNALRLESGEILTIASLKDFAHDLVRQSKEMLKELTFGIELPRHLARDLIDHYSDANPGYSFITEKRNGFDRRLLLKNIMGTAGLRGRFLWGNSIVRVEALYILQA</sequence>
<feature type="non-terminal residue" evidence="1">
    <location>
        <position position="1"/>
    </location>
</feature>
<keyword evidence="2" id="KW-1185">Reference proteome</keyword>
<name>A0ACC3SQP3_LIPKO</name>
<protein>
    <submittedName>
        <fullName evidence="1">Uncharacterized protein</fullName>
    </submittedName>
</protein>
<dbReference type="Proteomes" id="UP001433508">
    <property type="component" value="Unassembled WGS sequence"/>
</dbReference>